<feature type="transmembrane region" description="Helical" evidence="1">
    <location>
        <begin position="46"/>
        <end position="69"/>
    </location>
</feature>
<keyword evidence="1" id="KW-1133">Transmembrane helix</keyword>
<evidence type="ECO:0000313" key="2">
    <source>
        <dbReference type="EMBL" id="MFD2696908.1"/>
    </source>
</evidence>
<comment type="caution">
    <text evidence="2">The sequence shown here is derived from an EMBL/GenBank/DDBJ whole genome shotgun (WGS) entry which is preliminary data.</text>
</comment>
<feature type="transmembrane region" description="Helical" evidence="1">
    <location>
        <begin position="118"/>
        <end position="141"/>
    </location>
</feature>
<keyword evidence="3" id="KW-1185">Reference proteome</keyword>
<gene>
    <name evidence="2" type="ORF">ACFSQ0_02800</name>
</gene>
<evidence type="ECO:0000256" key="1">
    <source>
        <dbReference type="SAM" id="Phobius"/>
    </source>
</evidence>
<feature type="transmembrane region" description="Helical" evidence="1">
    <location>
        <begin position="12"/>
        <end position="34"/>
    </location>
</feature>
<accession>A0ABW5SBN1</accession>
<dbReference type="Proteomes" id="UP001597357">
    <property type="component" value="Unassembled WGS sequence"/>
</dbReference>
<organism evidence="2 3">
    <name type="scientific">Mesonia sediminis</name>
    <dbReference type="NCBI Taxonomy" id="1703946"/>
    <lineage>
        <taxon>Bacteria</taxon>
        <taxon>Pseudomonadati</taxon>
        <taxon>Bacteroidota</taxon>
        <taxon>Flavobacteriia</taxon>
        <taxon>Flavobacteriales</taxon>
        <taxon>Flavobacteriaceae</taxon>
        <taxon>Mesonia</taxon>
    </lineage>
</organism>
<keyword evidence="1" id="KW-0812">Transmembrane</keyword>
<protein>
    <submittedName>
        <fullName evidence="2">DUF420 domain-containing protein</fullName>
    </submittedName>
</protein>
<evidence type="ECO:0000313" key="3">
    <source>
        <dbReference type="Proteomes" id="UP001597357"/>
    </source>
</evidence>
<reference evidence="3" key="1">
    <citation type="journal article" date="2019" name="Int. J. Syst. Evol. Microbiol.">
        <title>The Global Catalogue of Microorganisms (GCM) 10K type strain sequencing project: providing services to taxonomists for standard genome sequencing and annotation.</title>
        <authorList>
            <consortium name="The Broad Institute Genomics Platform"/>
            <consortium name="The Broad Institute Genome Sequencing Center for Infectious Disease"/>
            <person name="Wu L."/>
            <person name="Ma J."/>
        </authorList>
    </citation>
    <scope>NUCLEOTIDE SEQUENCE [LARGE SCALE GENOMIC DNA]</scope>
    <source>
        <strain evidence="3">KCTC 42255</strain>
    </source>
</reference>
<keyword evidence="1" id="KW-0472">Membrane</keyword>
<dbReference type="InterPro" id="IPR007352">
    <property type="entry name" value="DUF420"/>
</dbReference>
<dbReference type="EMBL" id="JBHULZ010000014">
    <property type="protein sequence ID" value="MFD2696908.1"/>
    <property type="molecule type" value="Genomic_DNA"/>
</dbReference>
<sequence length="181" mass="20508">MKEVIQKGKDKIVVPIIITLSIAVPLAVLVLLNLPTRYDLLGLDIGTYPFFHAVLNGITAILLLMGYVLIRKGEKLLHRNVMITAFVLSCVFLISYVFSKLSNDPVPYGGEGFLRPLYFFILISHIVLSAIIVPLVLFTMYRGLTAEYKKHVKIARYTFPIWFYVAVTGVLVYLFMLPYYG</sequence>
<dbReference type="PANTHER" id="PTHR37692:SF1">
    <property type="entry name" value="DUF420 DOMAIN-CONTAINING PROTEIN"/>
    <property type="match status" value="1"/>
</dbReference>
<dbReference type="PANTHER" id="PTHR37692">
    <property type="entry name" value="HYPOTHETICAL MEMBRANE SPANNING PROTEIN"/>
    <property type="match status" value="1"/>
</dbReference>
<proteinExistence type="predicted"/>
<dbReference type="RefSeq" id="WP_379043812.1">
    <property type="nucleotide sequence ID" value="NZ_JBHULZ010000014.1"/>
</dbReference>
<dbReference type="Pfam" id="PF04238">
    <property type="entry name" value="DUF420"/>
    <property type="match status" value="1"/>
</dbReference>
<feature type="transmembrane region" description="Helical" evidence="1">
    <location>
        <begin position="161"/>
        <end position="180"/>
    </location>
</feature>
<feature type="transmembrane region" description="Helical" evidence="1">
    <location>
        <begin position="81"/>
        <end position="98"/>
    </location>
</feature>
<name>A0ABW5SBN1_9FLAO</name>